<dbReference type="InterPro" id="IPR050194">
    <property type="entry name" value="Glycosyltransferase_grp1"/>
</dbReference>
<proteinExistence type="predicted"/>
<feature type="domain" description="Glycosyl transferase family 1" evidence="1">
    <location>
        <begin position="207"/>
        <end position="371"/>
    </location>
</feature>
<feature type="domain" description="Glycosyltransferase subfamily 4-like N-terminal" evidence="2">
    <location>
        <begin position="20"/>
        <end position="194"/>
    </location>
</feature>
<dbReference type="EMBL" id="UINC01082016">
    <property type="protein sequence ID" value="SVC26398.1"/>
    <property type="molecule type" value="Genomic_DNA"/>
</dbReference>
<reference evidence="3" key="1">
    <citation type="submission" date="2018-05" db="EMBL/GenBank/DDBJ databases">
        <authorList>
            <person name="Lanie J.A."/>
            <person name="Ng W.-L."/>
            <person name="Kazmierczak K.M."/>
            <person name="Andrzejewski T.M."/>
            <person name="Davidsen T.M."/>
            <person name="Wayne K.J."/>
            <person name="Tettelin H."/>
            <person name="Glass J.I."/>
            <person name="Rusch D."/>
            <person name="Podicherti R."/>
            <person name="Tsui H.-C.T."/>
            <person name="Winkler M.E."/>
        </authorList>
    </citation>
    <scope>NUCLEOTIDE SEQUENCE</scope>
</reference>
<evidence type="ECO:0000259" key="2">
    <source>
        <dbReference type="Pfam" id="PF13439"/>
    </source>
</evidence>
<dbReference type="Pfam" id="PF13439">
    <property type="entry name" value="Glyco_transf_4"/>
    <property type="match status" value="1"/>
</dbReference>
<dbReference type="Gene3D" id="3.40.50.2000">
    <property type="entry name" value="Glycogen Phosphorylase B"/>
    <property type="match status" value="2"/>
</dbReference>
<name>A0A382KPD0_9ZZZZ</name>
<dbReference type="AlphaFoldDB" id="A0A382KPD0"/>
<sequence length="380" mass="43330">MNILIIHEIDWLKKVIYEPHHLAELFSMKGHKVFVIDCREPDTKNLIDGFHTSTITNFNRVYKNASITVIRLPSLLIKGLNRATYFLACHRIIKKIVQENKIDIIWLYGIASNGIQSVKVAKEFNLPIIQRQLDVSHEFVKIPFLKQLTKKYEKFVTSNVSKVLCSAPQLINYAIEMGAKEKNVEYFPLGFDPQVFKPMVKDQQLAHDLGISDNDKVILFVGTIYEFSGLENIIQKFENVKDKIKGVKLLIVGGGPNFEKIKSLVNKKKLRSDVILTNFKPQHEIPKLISLADICINSFEINKITDRIIPIKIFEYLACGKPVLSTPLKGTMDLLPKEDFGIIYSPSDSFVESLSDLLTNTEKLEELGNKGLDYVIKNHD</sequence>
<dbReference type="InterPro" id="IPR001296">
    <property type="entry name" value="Glyco_trans_1"/>
</dbReference>
<dbReference type="InterPro" id="IPR028098">
    <property type="entry name" value="Glyco_trans_4-like_N"/>
</dbReference>
<dbReference type="SUPFAM" id="SSF53756">
    <property type="entry name" value="UDP-Glycosyltransferase/glycogen phosphorylase"/>
    <property type="match status" value="1"/>
</dbReference>
<dbReference type="GO" id="GO:0016758">
    <property type="term" value="F:hexosyltransferase activity"/>
    <property type="evidence" value="ECO:0007669"/>
    <property type="project" value="TreeGrafter"/>
</dbReference>
<dbReference type="PANTHER" id="PTHR45947:SF3">
    <property type="entry name" value="SULFOQUINOVOSYL TRANSFERASE SQD2"/>
    <property type="match status" value="1"/>
</dbReference>
<gene>
    <name evidence="3" type="ORF">METZ01_LOCUS279252</name>
</gene>
<dbReference type="Pfam" id="PF00534">
    <property type="entry name" value="Glycos_transf_1"/>
    <property type="match status" value="1"/>
</dbReference>
<organism evidence="3">
    <name type="scientific">marine metagenome</name>
    <dbReference type="NCBI Taxonomy" id="408172"/>
    <lineage>
        <taxon>unclassified sequences</taxon>
        <taxon>metagenomes</taxon>
        <taxon>ecological metagenomes</taxon>
    </lineage>
</organism>
<evidence type="ECO:0000259" key="1">
    <source>
        <dbReference type="Pfam" id="PF00534"/>
    </source>
</evidence>
<dbReference type="PANTHER" id="PTHR45947">
    <property type="entry name" value="SULFOQUINOVOSYL TRANSFERASE SQD2"/>
    <property type="match status" value="1"/>
</dbReference>
<accession>A0A382KPD0</accession>
<protein>
    <submittedName>
        <fullName evidence="3">Uncharacterized protein</fullName>
    </submittedName>
</protein>
<feature type="non-terminal residue" evidence="3">
    <location>
        <position position="380"/>
    </location>
</feature>
<evidence type="ECO:0000313" key="3">
    <source>
        <dbReference type="EMBL" id="SVC26398.1"/>
    </source>
</evidence>